<evidence type="ECO:0000313" key="2">
    <source>
        <dbReference type="Proteomes" id="UP000003803"/>
    </source>
</evidence>
<gene>
    <name evidence="1" type="ORF">ANACOL_01416</name>
</gene>
<keyword evidence="2" id="KW-1185">Reference proteome</keyword>
<sequence>MMFPPKRMPALRAFRIFFTGHDYMAAAKGTAVCTAHIIA</sequence>
<dbReference type="Proteomes" id="UP000003803">
    <property type="component" value="Unassembled WGS sequence"/>
</dbReference>
<reference evidence="1" key="1">
    <citation type="submission" date="2007-11" db="EMBL/GenBank/DDBJ databases">
        <authorList>
            <person name="Fulton L."/>
            <person name="Clifton S."/>
            <person name="Fulton B."/>
            <person name="Xu J."/>
            <person name="Minx P."/>
            <person name="Pepin K.H."/>
            <person name="Johnson M."/>
            <person name="Thiruvilangam P."/>
            <person name="Bhonagiri V."/>
            <person name="Nash W.E."/>
            <person name="Mardis E.R."/>
            <person name="Wilson R.K."/>
        </authorList>
    </citation>
    <scope>NUCLEOTIDE SEQUENCE [LARGE SCALE GENOMIC DNA]</scope>
    <source>
        <strain evidence="1">DSM 17241</strain>
    </source>
</reference>
<dbReference type="HOGENOM" id="CLU_3303746_0_0_9"/>
<name>B0P9L1_9FIRM</name>
<comment type="caution">
    <text evidence="1">The sequence shown here is derived from an EMBL/GenBank/DDBJ whole genome shotgun (WGS) entry which is preliminary data.</text>
</comment>
<reference evidence="1" key="2">
    <citation type="submission" date="2013-09" db="EMBL/GenBank/DDBJ databases">
        <title>Draft genome sequence of Anaerotruncus colihominis(DSM 17241).</title>
        <authorList>
            <person name="Sudarsanam P."/>
            <person name="Ley R."/>
            <person name="Guruge J."/>
            <person name="Turnbaugh P.J."/>
            <person name="Mahowald M."/>
            <person name="Liep D."/>
            <person name="Gordon J."/>
        </authorList>
    </citation>
    <scope>NUCLEOTIDE SEQUENCE</scope>
    <source>
        <strain evidence="1">DSM 17241</strain>
    </source>
</reference>
<organism evidence="1 2">
    <name type="scientific">Anaerotruncus colihominis DSM 17241</name>
    <dbReference type="NCBI Taxonomy" id="445972"/>
    <lineage>
        <taxon>Bacteria</taxon>
        <taxon>Bacillati</taxon>
        <taxon>Bacillota</taxon>
        <taxon>Clostridia</taxon>
        <taxon>Eubacteriales</taxon>
        <taxon>Oscillospiraceae</taxon>
        <taxon>Anaerotruncus</taxon>
    </lineage>
</organism>
<proteinExistence type="predicted"/>
<protein>
    <submittedName>
        <fullName evidence="1">Uncharacterized protein</fullName>
    </submittedName>
</protein>
<accession>B0P9L1</accession>
<evidence type="ECO:0000313" key="1">
    <source>
        <dbReference type="EMBL" id="EDS11836.1"/>
    </source>
</evidence>
<dbReference type="EMBL" id="ABGD02000011">
    <property type="protein sequence ID" value="EDS11836.1"/>
    <property type="molecule type" value="Genomic_DNA"/>
</dbReference>
<dbReference type="AlphaFoldDB" id="B0P9L1"/>